<dbReference type="InterPro" id="IPR014816">
    <property type="entry name" value="tRNA_MeTrfase_Gcd14"/>
</dbReference>
<dbReference type="PANTHER" id="PTHR12133:SF1">
    <property type="entry name" value="TRNA (ADENINE(58)-N(1))-METHYLTRANSFERASE, MITOCHONDRIAL"/>
    <property type="match status" value="1"/>
</dbReference>
<evidence type="ECO:0000256" key="3">
    <source>
        <dbReference type="ARBA" id="ARBA00022679"/>
    </source>
</evidence>
<proteinExistence type="predicted"/>
<evidence type="ECO:0000256" key="6">
    <source>
        <dbReference type="ARBA" id="ARBA00048481"/>
    </source>
</evidence>
<feature type="domain" description="tRNA (adenine(58)-N(1))-methyltransferase catalytic subunit TRM61 C-terminal" evidence="8">
    <location>
        <begin position="387"/>
        <end position="517"/>
    </location>
</feature>
<dbReference type="SUPFAM" id="SSF53335">
    <property type="entry name" value="S-adenosyl-L-methionine-dependent methyltransferases"/>
    <property type="match status" value="2"/>
</dbReference>
<dbReference type="InterPro" id="IPR049470">
    <property type="entry name" value="TRM61_C"/>
</dbReference>
<evidence type="ECO:0000313" key="10">
    <source>
        <dbReference type="Proteomes" id="UP001209878"/>
    </source>
</evidence>
<evidence type="ECO:0000256" key="1">
    <source>
        <dbReference type="ARBA" id="ARBA00012796"/>
    </source>
</evidence>
<protein>
    <recommendedName>
        <fullName evidence="1">tRNA (adenine(58)-N(1))-methyltransferase</fullName>
        <ecNumber evidence="1">2.1.1.220</ecNumber>
    </recommendedName>
</protein>
<dbReference type="GO" id="GO:0160107">
    <property type="term" value="F:tRNA (adenine(58)-N1)-methyltransferase activity"/>
    <property type="evidence" value="ECO:0007669"/>
    <property type="project" value="UniProtKB-EC"/>
</dbReference>
<dbReference type="GO" id="GO:0031515">
    <property type="term" value="C:tRNA (m1A) methyltransferase complex"/>
    <property type="evidence" value="ECO:0007669"/>
    <property type="project" value="InterPro"/>
</dbReference>
<evidence type="ECO:0000256" key="4">
    <source>
        <dbReference type="ARBA" id="ARBA00022691"/>
    </source>
</evidence>
<dbReference type="Gene3D" id="3.10.330.20">
    <property type="match status" value="2"/>
</dbReference>
<keyword evidence="5" id="KW-0819">tRNA processing</keyword>
<dbReference type="PROSITE" id="PS51620">
    <property type="entry name" value="SAM_TRM61"/>
    <property type="match status" value="1"/>
</dbReference>
<keyword evidence="2" id="KW-0489">Methyltransferase</keyword>
<feature type="region of interest" description="Disordered" evidence="7">
    <location>
        <begin position="231"/>
        <end position="267"/>
    </location>
</feature>
<evidence type="ECO:0000256" key="7">
    <source>
        <dbReference type="SAM" id="MobiDB-lite"/>
    </source>
</evidence>
<feature type="region of interest" description="Disordered" evidence="7">
    <location>
        <begin position="1"/>
        <end position="69"/>
    </location>
</feature>
<keyword evidence="10" id="KW-1185">Reference proteome</keyword>
<feature type="compositionally biased region" description="Polar residues" evidence="7">
    <location>
        <begin position="1"/>
        <end position="14"/>
    </location>
</feature>
<sequence>MRASPNYVQTSIRGYSQKKEINVSTESSEVAEESLKTESSLANDGGADVSHNVHSRNIDDGSQTQNLDTFNQANSPLLQRRSKAGELLRSSGRGGVSVNRRLGMMLPDDFWKSPEEAKTYLHPSDTEPDSDPSEVAKKEMIAMSDASLKTESSLAHDSDPAGCHDDAHSPTIESDIDEVFKQADNPSFQRQSKAGELLRSSRRGGVSVTRRLGMMLPDDFWKSPEEAKKYLDPNDLDSDQDHISTLPNSSKHPQSRSAPLRSLNPADRLNSMLRNETMVSEGQDKFETMTWENSDTNCKTEVKKVEYSLVPLEVGELALMNFFTNRRVFQRLVNLGEGKLYKSKRHGSVVHSDILGQYEDSRLESSTGYTVEVKRPTLEDYCAVMRKIVVTPDIKVLSSAISHVGISPGDAILEAGTGQGVSALVFSQTVGAKGLVHSVEKIPENHMKAQSSFYRWADSYDKLHVTDPWPHNVTFFHSALADFQSQIQYDMVFLDLPSPVVSIDAAISLVKPGKCILMYTPSPTRIVSFLKEAGERRLPLVLEGVWEEGRKMWHVRTKGFDHDHLVPLNMAEGGNIDFPTVFEQETAFIAKFRKIVPRVERSNVSQHFTGVIEGETLGHTLTQWWRSVRGQKTSQLDGRGRTLKENDFVAIRAILQPKKRDRVQVVGHLTPGGVYSNNWGAILHTSLIGQPEGQILRMLTGFLVYPFHVTLEEFLSLTWSFRFLSVKTVSLLQRLEDVRVGDKLLVVGDPLAIPPMALLLSRAVWHSGQVEAVSWVREQWPTNPVQKVDQWKAIYRTQTDQDWPDNIHVHCDCDSMPPDVTTGQFDGVAVCVTSRSATFCLDELVAVLKPKRYLTVLVESVTQVNSVLEFAHRHSSQLQLVDITEDKERKWHVRPIDERAGRFEPDYNETFICRPKPRKITKLRNTRYAVEYTWVGADIHTRISPI</sequence>
<dbReference type="AlphaFoldDB" id="A0AAD9PBW9"/>
<evidence type="ECO:0000313" key="9">
    <source>
        <dbReference type="EMBL" id="KAK2191954.1"/>
    </source>
</evidence>
<keyword evidence="3" id="KW-0808">Transferase</keyword>
<organism evidence="9 10">
    <name type="scientific">Ridgeia piscesae</name>
    <name type="common">Tubeworm</name>
    <dbReference type="NCBI Taxonomy" id="27915"/>
    <lineage>
        <taxon>Eukaryota</taxon>
        <taxon>Metazoa</taxon>
        <taxon>Spiralia</taxon>
        <taxon>Lophotrochozoa</taxon>
        <taxon>Annelida</taxon>
        <taxon>Polychaeta</taxon>
        <taxon>Sedentaria</taxon>
        <taxon>Canalipalpata</taxon>
        <taxon>Sabellida</taxon>
        <taxon>Siboglinidae</taxon>
        <taxon>Ridgeia</taxon>
    </lineage>
</organism>
<keyword evidence="4" id="KW-0949">S-adenosyl-L-methionine</keyword>
<dbReference type="EC" id="2.1.1.220" evidence="1"/>
<dbReference type="InterPro" id="IPR029063">
    <property type="entry name" value="SAM-dependent_MTases_sf"/>
</dbReference>
<evidence type="ECO:0000256" key="2">
    <source>
        <dbReference type="ARBA" id="ARBA00022603"/>
    </source>
</evidence>
<name>A0AAD9PBW9_RIDPI</name>
<comment type="catalytic activity">
    <reaction evidence="6">
        <text>an adenosine in mRNA + S-adenosyl-L-methionine = an N(1)-methyladenosine in mRNA + S-adenosyl-L-homocysteine + H(+)</text>
        <dbReference type="Rhea" id="RHEA:55392"/>
        <dbReference type="Rhea" id="RHEA-COMP:12414"/>
        <dbReference type="Rhea" id="RHEA-COMP:12415"/>
        <dbReference type="ChEBI" id="CHEBI:15378"/>
        <dbReference type="ChEBI" id="CHEBI:57856"/>
        <dbReference type="ChEBI" id="CHEBI:59789"/>
        <dbReference type="ChEBI" id="CHEBI:74411"/>
        <dbReference type="ChEBI" id="CHEBI:74491"/>
    </reaction>
</comment>
<reference evidence="9" key="1">
    <citation type="journal article" date="2023" name="Mol. Biol. Evol.">
        <title>Third-Generation Sequencing Reveals the Adaptive Role of the Epigenome in Three Deep-Sea Polychaetes.</title>
        <authorList>
            <person name="Perez M."/>
            <person name="Aroh O."/>
            <person name="Sun Y."/>
            <person name="Lan Y."/>
            <person name="Juniper S.K."/>
            <person name="Young C.R."/>
            <person name="Angers B."/>
            <person name="Qian P.Y."/>
        </authorList>
    </citation>
    <scope>NUCLEOTIDE SEQUENCE</scope>
    <source>
        <strain evidence="9">R07B-5</strain>
    </source>
</reference>
<evidence type="ECO:0000256" key="5">
    <source>
        <dbReference type="ARBA" id="ARBA00022694"/>
    </source>
</evidence>
<evidence type="ECO:0000259" key="8">
    <source>
        <dbReference type="Pfam" id="PF08704"/>
    </source>
</evidence>
<feature type="region of interest" description="Disordered" evidence="7">
    <location>
        <begin position="146"/>
        <end position="170"/>
    </location>
</feature>
<dbReference type="GO" id="GO:0030488">
    <property type="term" value="P:tRNA methylation"/>
    <property type="evidence" value="ECO:0007669"/>
    <property type="project" value="InterPro"/>
</dbReference>
<dbReference type="PANTHER" id="PTHR12133">
    <property type="entry name" value="TRNA (ADENINE(58)-N(1))-METHYLTRANSFERASE"/>
    <property type="match status" value="1"/>
</dbReference>
<dbReference type="GO" id="GO:0005739">
    <property type="term" value="C:mitochondrion"/>
    <property type="evidence" value="ECO:0007669"/>
    <property type="project" value="TreeGrafter"/>
</dbReference>
<dbReference type="Pfam" id="PF08704">
    <property type="entry name" value="GCD14"/>
    <property type="match status" value="1"/>
</dbReference>
<accession>A0AAD9PBW9</accession>
<feature type="compositionally biased region" description="Polar residues" evidence="7">
    <location>
        <begin position="243"/>
        <end position="257"/>
    </location>
</feature>
<dbReference type="Gene3D" id="3.40.50.150">
    <property type="entry name" value="Vaccinia Virus protein VP39"/>
    <property type="match status" value="2"/>
</dbReference>
<feature type="compositionally biased region" description="Polar residues" evidence="7">
    <location>
        <begin position="60"/>
        <end position="69"/>
    </location>
</feature>
<gene>
    <name evidence="9" type="ORF">NP493_42g10053</name>
</gene>
<dbReference type="EMBL" id="JAODUO010000042">
    <property type="protein sequence ID" value="KAK2191954.1"/>
    <property type="molecule type" value="Genomic_DNA"/>
</dbReference>
<feature type="compositionally biased region" description="Basic and acidic residues" evidence="7">
    <location>
        <begin position="154"/>
        <end position="168"/>
    </location>
</feature>
<dbReference type="Proteomes" id="UP001209878">
    <property type="component" value="Unassembled WGS sequence"/>
</dbReference>
<comment type="caution">
    <text evidence="9">The sequence shown here is derived from an EMBL/GenBank/DDBJ whole genome shotgun (WGS) entry which is preliminary data.</text>
</comment>